<protein>
    <submittedName>
        <fullName evidence="1">Uncharacterized protein</fullName>
    </submittedName>
</protein>
<organism evidence="1 2">
    <name type="scientific">Bifidobacterium catulorum</name>
    <dbReference type="NCBI Taxonomy" id="1630173"/>
    <lineage>
        <taxon>Bacteria</taxon>
        <taxon>Bacillati</taxon>
        <taxon>Actinomycetota</taxon>
        <taxon>Actinomycetes</taxon>
        <taxon>Bifidobacteriales</taxon>
        <taxon>Bifidobacteriaceae</taxon>
        <taxon>Bifidobacterium</taxon>
    </lineage>
</organism>
<name>A0A2U2MUY3_9BIFI</name>
<sequence>MTRYDLRTVPDGRDIALRAVDDDGSLRVVHVYGEDEQYPLAADRYYTNLPNLFIDILDILDGNAPRFEEKRDADGTIDGTIDGAIIDAIDGGKSISLRNLTVRASHAAADGSGNARRFKDVRSLWALMSNHVNINVRRPDDDPIVDVRRNRNWKKSQPLRDVPADPGAWFLSSVYSRSNPRKNPVIAYRGIDVIFDALLAELDETAAPDIARARDAIGTNLDYPTYAEIAGALGDTNMLVFHNDQSLADWIREQAKVQDIVFPDTPARVMVNPDPAIDDDDPRYLPADSTMTMAHLANVIAPREQ</sequence>
<dbReference type="OrthoDB" id="3229316at2"/>
<comment type="caution">
    <text evidence="1">The sequence shown here is derived from an EMBL/GenBank/DDBJ whole genome shotgun (WGS) entry which is preliminary data.</text>
</comment>
<dbReference type="Proteomes" id="UP000245753">
    <property type="component" value="Unassembled WGS sequence"/>
</dbReference>
<evidence type="ECO:0000313" key="2">
    <source>
        <dbReference type="Proteomes" id="UP000245753"/>
    </source>
</evidence>
<dbReference type="EMBL" id="QFFN01000002">
    <property type="protein sequence ID" value="PWG60634.1"/>
    <property type="molecule type" value="Genomic_DNA"/>
</dbReference>
<gene>
    <name evidence="1" type="ORF">DF200_01825</name>
</gene>
<dbReference type="AlphaFoldDB" id="A0A2U2MUY3"/>
<evidence type="ECO:0000313" key="1">
    <source>
        <dbReference type="EMBL" id="PWG60634.1"/>
    </source>
</evidence>
<proteinExistence type="predicted"/>
<reference evidence="1 2" key="1">
    <citation type="journal article" date="2018" name="Int. J. Syst. Evol. Microbiol.">
        <title>Bifidobacterium catulorum sp. nov., a novel taxon from the faeces of the baby common marmoset (Callithrix jacchus).</title>
        <authorList>
            <person name="Modesto M."/>
            <person name="Michelini S."/>
            <person name="Oki K."/>
            <person name="Biavati B."/>
            <person name="Watanabe K."/>
            <person name="Mattarelli P."/>
        </authorList>
    </citation>
    <scope>NUCLEOTIDE SEQUENCE [LARGE SCALE GENOMIC DNA]</scope>
    <source>
        <strain evidence="1 2">MRM 8.19</strain>
    </source>
</reference>
<keyword evidence="2" id="KW-1185">Reference proteome</keyword>
<dbReference type="RefSeq" id="WP_109136583.1">
    <property type="nucleotide sequence ID" value="NZ_QFFN01000002.1"/>
</dbReference>
<accession>A0A2U2MUY3</accession>